<keyword evidence="2" id="KW-1133">Transmembrane helix</keyword>
<reference evidence="3 4" key="1">
    <citation type="journal article" date="2016" name="Genome Announc.">
        <title>Complete Genome Sequence of Thiostrepton-Producing Streptomyces laurentii ATCC 31255.</title>
        <authorList>
            <person name="Doi K."/>
            <person name="Fujino Y."/>
            <person name="Nagayoshi Y."/>
            <person name="Ohshima T."/>
            <person name="Ogata S."/>
        </authorList>
    </citation>
    <scope>NUCLEOTIDE SEQUENCE [LARGE SCALE GENOMIC DNA]</scope>
    <source>
        <strain evidence="3 4">ATCC 31255</strain>
    </source>
</reference>
<dbReference type="Proteomes" id="UP000217676">
    <property type="component" value="Chromosome"/>
</dbReference>
<evidence type="ECO:0000256" key="1">
    <source>
        <dbReference type="SAM" id="MobiDB-lite"/>
    </source>
</evidence>
<evidence type="ECO:0000256" key="2">
    <source>
        <dbReference type="SAM" id="Phobius"/>
    </source>
</evidence>
<dbReference type="AlphaFoldDB" id="A0A160P050"/>
<dbReference type="GO" id="GO:0032259">
    <property type="term" value="P:methylation"/>
    <property type="evidence" value="ECO:0007669"/>
    <property type="project" value="UniProtKB-KW"/>
</dbReference>
<keyword evidence="4" id="KW-1185">Reference proteome</keyword>
<proteinExistence type="predicted"/>
<keyword evidence="3" id="KW-0489">Methyltransferase</keyword>
<keyword evidence="2" id="KW-0472">Membrane</keyword>
<protein>
    <submittedName>
        <fullName evidence="3">Ribosomal RNA small subunit methyltransferase H</fullName>
    </submittedName>
</protein>
<accession>A0A160P050</accession>
<keyword evidence="2" id="KW-0812">Transmembrane</keyword>
<sequence>MGDLPGTWGGCDRKTGTEGSGISPAPPSCFGHCQWMIRQSEADQLFCLTRACEGRFVRIHTSEESDMTRTKRLLAGIALAVAVAAGTATPALADMHAMNDASTYDLHATVAGIGD</sequence>
<feature type="region of interest" description="Disordered" evidence="1">
    <location>
        <begin position="1"/>
        <end position="25"/>
    </location>
</feature>
<feature type="transmembrane region" description="Helical" evidence="2">
    <location>
        <begin position="73"/>
        <end position="93"/>
    </location>
</feature>
<dbReference type="GO" id="GO:0008168">
    <property type="term" value="F:methyltransferase activity"/>
    <property type="evidence" value="ECO:0007669"/>
    <property type="project" value="UniProtKB-KW"/>
</dbReference>
<organism evidence="3 4">
    <name type="scientific">Streptomyces laurentii</name>
    <dbReference type="NCBI Taxonomy" id="39478"/>
    <lineage>
        <taxon>Bacteria</taxon>
        <taxon>Bacillati</taxon>
        <taxon>Actinomycetota</taxon>
        <taxon>Actinomycetes</taxon>
        <taxon>Kitasatosporales</taxon>
        <taxon>Streptomycetaceae</taxon>
        <taxon>Streptomyces</taxon>
    </lineage>
</organism>
<name>A0A160P050_STRLU</name>
<evidence type="ECO:0000313" key="3">
    <source>
        <dbReference type="EMBL" id="BAU84064.1"/>
    </source>
</evidence>
<evidence type="ECO:0000313" key="4">
    <source>
        <dbReference type="Proteomes" id="UP000217676"/>
    </source>
</evidence>
<dbReference type="KEGG" id="slau:SLA_3150"/>
<gene>
    <name evidence="3" type="ORF">SLA_3150</name>
</gene>
<dbReference type="EMBL" id="AP017424">
    <property type="protein sequence ID" value="BAU84064.1"/>
    <property type="molecule type" value="Genomic_DNA"/>
</dbReference>
<keyword evidence="3" id="KW-0808">Transferase</keyword>